<accession>A0A0B2QGX5</accession>
<evidence type="ECO:0000256" key="9">
    <source>
        <dbReference type="ARBA" id="ARBA00023180"/>
    </source>
</evidence>
<evidence type="ECO:0000256" key="2">
    <source>
        <dbReference type="ARBA" id="ARBA00022614"/>
    </source>
</evidence>
<evidence type="ECO:0000256" key="4">
    <source>
        <dbReference type="ARBA" id="ARBA00022729"/>
    </source>
</evidence>
<dbReference type="EMBL" id="KN659065">
    <property type="protein sequence ID" value="KHN19489.1"/>
    <property type="molecule type" value="Genomic_DNA"/>
</dbReference>
<dbReference type="PROSITE" id="PS50176">
    <property type="entry name" value="ARM_REPEAT"/>
    <property type="match status" value="1"/>
</dbReference>
<dbReference type="InterPro" id="IPR032675">
    <property type="entry name" value="LRR_dom_sf"/>
</dbReference>
<dbReference type="InterPro" id="IPR000225">
    <property type="entry name" value="Armadillo"/>
</dbReference>
<dbReference type="EC" id="2.7.10.1" evidence="11"/>
<dbReference type="InterPro" id="IPR001611">
    <property type="entry name" value="Leu-rich_rpt"/>
</dbReference>
<reference evidence="11" key="1">
    <citation type="submission" date="2014-07" db="EMBL/GenBank/DDBJ databases">
        <title>Identification of a novel salt tolerance gene in wild soybean by whole-genome sequencing.</title>
        <authorList>
            <person name="Lam H.-M."/>
            <person name="Qi X."/>
            <person name="Li M.-W."/>
            <person name="Liu X."/>
            <person name="Xie M."/>
            <person name="Ni M."/>
            <person name="Xu X."/>
        </authorList>
    </citation>
    <scope>NUCLEOTIDE SEQUENCE [LARGE SCALE GENOMIC DNA]</scope>
    <source>
        <tissue evidence="11">Root</tissue>
    </source>
</reference>
<dbReference type="Pfam" id="PF00560">
    <property type="entry name" value="LRR_1"/>
    <property type="match status" value="2"/>
</dbReference>
<organism evidence="11">
    <name type="scientific">Glycine soja</name>
    <name type="common">Wild soybean</name>
    <dbReference type="NCBI Taxonomy" id="3848"/>
    <lineage>
        <taxon>Eukaryota</taxon>
        <taxon>Viridiplantae</taxon>
        <taxon>Streptophyta</taxon>
        <taxon>Embryophyta</taxon>
        <taxon>Tracheophyta</taxon>
        <taxon>Spermatophyta</taxon>
        <taxon>Magnoliopsida</taxon>
        <taxon>eudicotyledons</taxon>
        <taxon>Gunneridae</taxon>
        <taxon>Pentapetalae</taxon>
        <taxon>rosids</taxon>
        <taxon>fabids</taxon>
        <taxon>Fabales</taxon>
        <taxon>Fabaceae</taxon>
        <taxon>Papilionoideae</taxon>
        <taxon>50 kb inversion clade</taxon>
        <taxon>NPAAA clade</taxon>
        <taxon>indigoferoid/millettioid clade</taxon>
        <taxon>Phaseoleae</taxon>
        <taxon>Glycine</taxon>
        <taxon>Glycine subgen. Soja</taxon>
    </lineage>
</organism>
<name>A0A0B2QGX5_GLYSO</name>
<dbReference type="PANTHER" id="PTHR27000:SF642">
    <property type="entry name" value="INACTIVE LEUCINE-RICH REPEAT RECEPTOR KINASE XIAO-RELATED"/>
    <property type="match status" value="1"/>
</dbReference>
<dbReference type="FunFam" id="3.80.10.10:FF:000383">
    <property type="entry name" value="Leucine-rich repeat receptor protein kinase EMS1"/>
    <property type="match status" value="1"/>
</dbReference>
<keyword evidence="6" id="KW-1133">Transmembrane helix</keyword>
<dbReference type="GO" id="GO:0016020">
    <property type="term" value="C:membrane"/>
    <property type="evidence" value="ECO:0007669"/>
    <property type="project" value="UniProtKB-SubCell"/>
</dbReference>
<keyword evidence="3" id="KW-0812">Transmembrane</keyword>
<protein>
    <submittedName>
        <fullName evidence="11">Putative LRR receptor-like serine/threonine-protein kinase</fullName>
        <ecNumber evidence="11">2.7.10.1</ecNumber>
    </submittedName>
</protein>
<evidence type="ECO:0000256" key="7">
    <source>
        <dbReference type="ARBA" id="ARBA00023136"/>
    </source>
</evidence>
<feature type="repeat" description="ARM" evidence="10">
    <location>
        <begin position="28"/>
        <end position="58"/>
    </location>
</feature>
<sequence length="103" mass="11551">GGIIIFVIHVYRNLEDNQLEGPLPQSLGKMSNLLRLLLSANNFTGIIPDTYGNLKNLTQFRIDGSSLSGKIPSFIGNWTKLDRLLLSYFSFKVIVICWLVIPV</sequence>
<keyword evidence="11" id="KW-0418">Kinase</keyword>
<dbReference type="Proteomes" id="UP000053555">
    <property type="component" value="Unassembled WGS sequence"/>
</dbReference>
<evidence type="ECO:0000256" key="3">
    <source>
        <dbReference type="ARBA" id="ARBA00022692"/>
    </source>
</evidence>
<dbReference type="GO" id="GO:0004714">
    <property type="term" value="F:transmembrane receptor protein tyrosine kinase activity"/>
    <property type="evidence" value="ECO:0007669"/>
    <property type="project" value="UniProtKB-EC"/>
</dbReference>
<evidence type="ECO:0000256" key="8">
    <source>
        <dbReference type="ARBA" id="ARBA00023170"/>
    </source>
</evidence>
<proteinExistence type="predicted"/>
<comment type="subcellular location">
    <subcellularLocation>
        <location evidence="1">Membrane</location>
        <topology evidence="1">Single-pass type I membrane protein</topology>
    </subcellularLocation>
</comment>
<keyword evidence="7" id="KW-0472">Membrane</keyword>
<dbReference type="AlphaFoldDB" id="A0A0B2QGX5"/>
<keyword evidence="5" id="KW-0677">Repeat</keyword>
<evidence type="ECO:0000256" key="1">
    <source>
        <dbReference type="ARBA" id="ARBA00004479"/>
    </source>
</evidence>
<keyword evidence="11" id="KW-0808">Transferase</keyword>
<keyword evidence="8 11" id="KW-0675">Receptor</keyword>
<gene>
    <name evidence="11" type="ORF">glysoja_026104</name>
</gene>
<evidence type="ECO:0000256" key="5">
    <source>
        <dbReference type="ARBA" id="ARBA00022737"/>
    </source>
</evidence>
<keyword evidence="9" id="KW-0325">Glycoprotein</keyword>
<evidence type="ECO:0000256" key="6">
    <source>
        <dbReference type="ARBA" id="ARBA00022989"/>
    </source>
</evidence>
<keyword evidence="2" id="KW-0433">Leucine-rich repeat</keyword>
<evidence type="ECO:0000256" key="10">
    <source>
        <dbReference type="PROSITE-ProRule" id="PRU00259"/>
    </source>
</evidence>
<feature type="non-terminal residue" evidence="11">
    <location>
        <position position="1"/>
    </location>
</feature>
<evidence type="ECO:0000313" key="11">
    <source>
        <dbReference type="EMBL" id="KHN19489.1"/>
    </source>
</evidence>
<dbReference type="PANTHER" id="PTHR27000">
    <property type="entry name" value="LEUCINE-RICH REPEAT RECEPTOR-LIKE PROTEIN KINASE FAMILY PROTEIN-RELATED"/>
    <property type="match status" value="1"/>
</dbReference>
<dbReference type="Gene3D" id="3.80.10.10">
    <property type="entry name" value="Ribonuclease Inhibitor"/>
    <property type="match status" value="1"/>
</dbReference>
<dbReference type="SUPFAM" id="SSF52058">
    <property type="entry name" value="L domain-like"/>
    <property type="match status" value="1"/>
</dbReference>
<keyword evidence="4" id="KW-0732">Signal</keyword>